<reference evidence="1 2" key="1">
    <citation type="journal article" date="2021" name="ISME J.">
        <title>Genomic evolution of the class Acidithiobacillia: deep-branching Proteobacteria living in extreme acidic conditions.</title>
        <authorList>
            <person name="Moya-Beltran A."/>
            <person name="Beard S."/>
            <person name="Rojas-Villalobos C."/>
            <person name="Issotta F."/>
            <person name="Gallardo Y."/>
            <person name="Ulloa R."/>
            <person name="Giaveno A."/>
            <person name="Degli Esposti M."/>
            <person name="Johnson D.B."/>
            <person name="Quatrini R."/>
        </authorList>
    </citation>
    <scope>NUCLEOTIDE SEQUENCE [LARGE SCALE GENOMIC DNA]</scope>
    <source>
        <strain evidence="1 2">CF3</strain>
    </source>
</reference>
<evidence type="ECO:0000313" key="1">
    <source>
        <dbReference type="EMBL" id="XRP74032.1"/>
    </source>
</evidence>
<organism evidence="1 2">
    <name type="scientific">Acidithiobacillus ferruginosus</name>
    <dbReference type="NCBI Taxonomy" id="3063951"/>
    <lineage>
        <taxon>Bacteria</taxon>
        <taxon>Pseudomonadati</taxon>
        <taxon>Pseudomonadota</taxon>
        <taxon>Acidithiobacillia</taxon>
        <taxon>Acidithiobacillales</taxon>
        <taxon>Acidithiobacillaceae</taxon>
        <taxon>Acidithiobacillus</taxon>
    </lineage>
</organism>
<accession>A0ACD5IJT4</accession>
<gene>
    <name evidence="1" type="ORF">HF292_005115</name>
</gene>
<sequence length="127" mass="14320">MLDTDPDFRYNGRYGNGKIFQFAPRQYPGTPNQAQRGSPLSGVDGGAHYLGAVPRIGETLWYVATWQDQWVALISMSGAALKCAVRDLWIGLDFRSQYGRLRLHHYKIPSWNCKVWSASSTNTLLVI</sequence>
<dbReference type="Proteomes" id="UP001196097">
    <property type="component" value="Chromosome"/>
</dbReference>
<name>A0ACD5IJT4_9PROT</name>
<dbReference type="EMBL" id="CP130946">
    <property type="protein sequence ID" value="XRP74032.1"/>
    <property type="molecule type" value="Genomic_DNA"/>
</dbReference>
<keyword evidence="2" id="KW-1185">Reference proteome</keyword>
<proteinExistence type="predicted"/>
<evidence type="ECO:0000313" key="2">
    <source>
        <dbReference type="Proteomes" id="UP001196097"/>
    </source>
</evidence>
<protein>
    <submittedName>
        <fullName evidence="1">Uncharacterized protein</fullName>
    </submittedName>
</protein>